<dbReference type="Pfam" id="PF10145">
    <property type="entry name" value="PhageMin_Tail"/>
    <property type="match status" value="1"/>
</dbReference>
<keyword evidence="2" id="KW-1133">Transmembrane helix</keyword>
<sequence>MAGKIYEVALKLCGGVDASVGKAFASTKDSMAALSKSVKTLQDTSGQMKSWRSLAGGVRDTTGQLKAARGQLESLARQGYNSSGATRQMAREFSAAETRVKNLARKLQTQRGELHQVSAALKSAGVSTRDYGREQDRLAEKIGRLDALRGKMQSIQGRIDANEARKSVLKGRLGVLGSVLPAAAGMFSVGKAVTETAGFEEAMNKHEANGADAEQRGRLAAFYRERGRATRFSATTYANAGNDLMSFGFGEKEIEAGLEGIAKGAVATGTGFEDMKKAGVASLKAFDKPASELTNVIAVLSVTSNKTGASVGELSETFAEAAPLAKQLAVNESELAAMAGVLADNGLKGAKSGAALKKMLLGLTEPSESVTKRLAGLGVNADRLFRYSDGNARSFKAIFTDLNEITRGMGDAEKLNLYRGIFGDKAAAAAMDMARKVASGRFAELADEAAKDSLAVLEKMKNSMDKGLNASLARLGASAKSVLLSFGGAFGGDLATGIDAVARKLGSLSRWLEENKEWAGRIAKVVSSLLAFRLGLTATELAARSLLGPFLKGWKTLTKFRAAAETASGGMKMLGTAGKLAKTAFAALGSPIGMISLGIGGLVAAGYYLYKNWDKISAWCGKAWNWLGDQVRGVVEWFEAIPEKVKKAWENVKKFIDDSNAEAAAAAPAGALVAPPKGYSDASGRFAGGGRV</sequence>
<dbReference type="RefSeq" id="WP_009165641.1">
    <property type="nucleotide sequence ID" value="NZ_ADFP01000106.1"/>
</dbReference>
<feature type="non-terminal residue" evidence="4">
    <location>
        <position position="692"/>
    </location>
</feature>
<comment type="caution">
    <text evidence="4">The sequence shown here is derived from an EMBL/GenBank/DDBJ whole genome shotgun (WGS) entry which is preliminary data.</text>
</comment>
<evidence type="ECO:0000256" key="2">
    <source>
        <dbReference type="SAM" id="Phobius"/>
    </source>
</evidence>
<dbReference type="Proteomes" id="UP000006462">
    <property type="component" value="Unassembled WGS sequence"/>
</dbReference>
<keyword evidence="2" id="KW-0472">Membrane</keyword>
<dbReference type="Gene3D" id="1.20.5.170">
    <property type="match status" value="1"/>
</dbReference>
<dbReference type="PANTHER" id="PTHR37813">
    <property type="entry name" value="FELS-2 PROPHAGE PROTEIN"/>
    <property type="match status" value="1"/>
</dbReference>
<reference evidence="4 5" key="1">
    <citation type="submission" date="2009-12" db="EMBL/GenBank/DDBJ databases">
        <authorList>
            <person name="Shrivastava S."/>
            <person name="Madupu R."/>
            <person name="Durkin A.S."/>
            <person name="Torralba M."/>
            <person name="Methe B."/>
            <person name="Sutton G.G."/>
            <person name="Strausberg R.L."/>
            <person name="Nelson K.E."/>
        </authorList>
    </citation>
    <scope>NUCLEOTIDE SEQUENCE [LARGE SCALE GENOMIC DNA]</scope>
    <source>
        <strain evidence="4 5">W5455</strain>
    </source>
</reference>
<protein>
    <submittedName>
        <fullName evidence="4">Phage tail tape measure protein, TP901 family</fullName>
    </submittedName>
</protein>
<dbReference type="InterPro" id="IPR010090">
    <property type="entry name" value="Phage_tape_meas"/>
</dbReference>
<proteinExistence type="predicted"/>
<feature type="transmembrane region" description="Helical" evidence="2">
    <location>
        <begin position="584"/>
        <end position="610"/>
    </location>
</feature>
<keyword evidence="1" id="KW-1188">Viral release from host cell</keyword>
<keyword evidence="2" id="KW-0812">Transmembrane</keyword>
<keyword evidence="5" id="KW-1185">Reference proteome</keyword>
<name>A0ABM9ZSU6_9BACT</name>
<accession>A0ABM9ZSU6</accession>
<evidence type="ECO:0000313" key="5">
    <source>
        <dbReference type="Proteomes" id="UP000006462"/>
    </source>
</evidence>
<evidence type="ECO:0000256" key="1">
    <source>
        <dbReference type="ARBA" id="ARBA00022612"/>
    </source>
</evidence>
<dbReference type="EMBL" id="ADFP01000106">
    <property type="protein sequence ID" value="EFB89924.1"/>
    <property type="molecule type" value="Genomic_DNA"/>
</dbReference>
<dbReference type="PANTHER" id="PTHR37813:SF1">
    <property type="entry name" value="FELS-2 PROPHAGE PROTEIN"/>
    <property type="match status" value="1"/>
</dbReference>
<organism evidence="4 5">
    <name type="scientific">Pyramidobacter piscolens W5455</name>
    <dbReference type="NCBI Taxonomy" id="352165"/>
    <lineage>
        <taxon>Bacteria</taxon>
        <taxon>Thermotogati</taxon>
        <taxon>Synergistota</taxon>
        <taxon>Synergistia</taxon>
        <taxon>Synergistales</taxon>
        <taxon>Dethiosulfovibrionaceae</taxon>
        <taxon>Pyramidobacter</taxon>
    </lineage>
</organism>
<evidence type="ECO:0000313" key="4">
    <source>
        <dbReference type="EMBL" id="EFB89924.1"/>
    </source>
</evidence>
<gene>
    <name evidence="4" type="ORF">HMPREF7215_2795</name>
</gene>
<dbReference type="NCBIfam" id="TIGR01760">
    <property type="entry name" value="tape_meas_TP901"/>
    <property type="match status" value="1"/>
</dbReference>
<feature type="domain" description="Phage tail tape measure protein" evidence="3">
    <location>
        <begin position="226"/>
        <end position="423"/>
    </location>
</feature>
<evidence type="ECO:0000259" key="3">
    <source>
        <dbReference type="Pfam" id="PF10145"/>
    </source>
</evidence>